<sequence>MSGALSALTSIAGEYLQCSFRGVPFAVVGSGGQNGRNFSIHRYPFRDTVWAEDLGKAPRLYRIRGFITGPLCLAQRDLLVTVTEQKGPGLLVHPSLGVIRAACLRFEWREREGVTGVVDLEFEFVEQKNYLSTTILTALHAAIGIAAMAFSSAASSDYQSDARAPYQVGASVGAAAAKVAAGWAAGAATAIRSPGAFGAAVATLPGNNDRYAGGNAALVDPSATVSSALAGLTVSRQAVDACVVAAAGATDAPSLATAVLAVPEALRVGIVDPGVQIDLLSVLTTCAPQVLASSAPIGGAMATVQVATAALCRQAALVSIAMACADWQPTSSNEAEALRRRVGILLDDEATIAADAGNDATWQALRALRAQVLQDLADRASRLPDLIAVTRNAPLPALVLGQQIYADATRAPELVQRANPIHPAFMPASFEALSS</sequence>
<dbReference type="Pfam" id="PF07157">
    <property type="entry name" value="DNA_circ_N"/>
    <property type="match status" value="1"/>
</dbReference>
<feature type="domain" description="DNA circulation N-terminal" evidence="1">
    <location>
        <begin position="15"/>
        <end position="99"/>
    </location>
</feature>
<evidence type="ECO:0000313" key="3">
    <source>
        <dbReference type="Proteomes" id="UP000561066"/>
    </source>
</evidence>
<evidence type="ECO:0000259" key="1">
    <source>
        <dbReference type="Pfam" id="PF07157"/>
    </source>
</evidence>
<gene>
    <name evidence="2" type="ORF">HLH21_12725</name>
</gene>
<evidence type="ECO:0000313" key="2">
    <source>
        <dbReference type="EMBL" id="MBB2176779.1"/>
    </source>
</evidence>
<proteinExistence type="predicted"/>
<dbReference type="Proteomes" id="UP000561066">
    <property type="component" value="Unassembled WGS sequence"/>
</dbReference>
<protein>
    <submittedName>
        <fullName evidence="2">DNA circularization N-terminal domain-containing protein</fullName>
    </submittedName>
</protein>
<name>A0A7W4J8Y4_9PROT</name>
<dbReference type="InterPro" id="IPR009826">
    <property type="entry name" value="DNA_circ_N"/>
</dbReference>
<dbReference type="RefSeq" id="WP_182944127.1">
    <property type="nucleotide sequence ID" value="NZ_JABEQH010000017.1"/>
</dbReference>
<organism evidence="2 3">
    <name type="scientific">Gluconacetobacter johannae</name>
    <dbReference type="NCBI Taxonomy" id="112140"/>
    <lineage>
        <taxon>Bacteria</taxon>
        <taxon>Pseudomonadati</taxon>
        <taxon>Pseudomonadota</taxon>
        <taxon>Alphaproteobacteria</taxon>
        <taxon>Acetobacterales</taxon>
        <taxon>Acetobacteraceae</taxon>
        <taxon>Gluconacetobacter</taxon>
    </lineage>
</organism>
<dbReference type="AlphaFoldDB" id="A0A7W4J8Y4"/>
<reference evidence="2 3" key="1">
    <citation type="submission" date="2020-04" db="EMBL/GenBank/DDBJ databases">
        <title>Description of novel Gluconacetobacter.</title>
        <authorList>
            <person name="Sombolestani A."/>
        </authorList>
    </citation>
    <scope>NUCLEOTIDE SEQUENCE [LARGE SCALE GENOMIC DNA]</scope>
    <source>
        <strain evidence="2 3">LMG 21312</strain>
    </source>
</reference>
<accession>A0A7W4J8Y4</accession>
<comment type="caution">
    <text evidence="2">The sequence shown here is derived from an EMBL/GenBank/DDBJ whole genome shotgun (WGS) entry which is preliminary data.</text>
</comment>
<keyword evidence="3" id="KW-1185">Reference proteome</keyword>
<dbReference type="EMBL" id="JABEQH010000017">
    <property type="protein sequence ID" value="MBB2176779.1"/>
    <property type="molecule type" value="Genomic_DNA"/>
</dbReference>